<proteinExistence type="predicted"/>
<accession>A0ABS9VSA8</accession>
<dbReference type="Proteomes" id="UP000710815">
    <property type="component" value="Unassembled WGS sequence"/>
</dbReference>
<comment type="caution">
    <text evidence="1">The sequence shown here is derived from an EMBL/GenBank/DDBJ whole genome shotgun (WGS) entry which is preliminary data.</text>
</comment>
<evidence type="ECO:0000313" key="2">
    <source>
        <dbReference type="Proteomes" id="UP000710815"/>
    </source>
</evidence>
<evidence type="ECO:0000313" key="1">
    <source>
        <dbReference type="EMBL" id="MCH9274975.1"/>
    </source>
</evidence>
<reference evidence="1 2" key="1">
    <citation type="journal article" date="2021" name="Environ. Microbiol.">
        <title>Genetic insights into the dark matter of the mammalian gut microbiota through targeted genome reconstruction.</title>
        <authorList>
            <person name="Lugli G.A."/>
            <person name="Alessandri G."/>
            <person name="Milani C."/>
            <person name="Viappiani A."/>
            <person name="Fontana F."/>
            <person name="Tarracchini C."/>
            <person name="Mancabelli L."/>
            <person name="Argentini C."/>
            <person name="Ruiz L."/>
            <person name="Margolles A."/>
            <person name="van Sinderen D."/>
            <person name="Turroni F."/>
            <person name="Ventura M."/>
        </authorList>
    </citation>
    <scope>NUCLEOTIDE SEQUENCE [LARGE SCALE GENOMIC DNA]</scope>
    <source>
        <strain evidence="1 2">MA1</strain>
    </source>
</reference>
<name>A0ABS9VSA8_9BIFI</name>
<dbReference type="EMBL" id="JAFEJT020000004">
    <property type="protein sequence ID" value="MCH9274975.1"/>
    <property type="molecule type" value="Genomic_DNA"/>
</dbReference>
<dbReference type="RefSeq" id="WP_241512808.1">
    <property type="nucleotide sequence ID" value="NZ_JAFEJT020000004.1"/>
</dbReference>
<organism evidence="1 2">
    <name type="scientific">Bifidobacterium amazonense</name>
    <dbReference type="NCBI Taxonomy" id="2809027"/>
    <lineage>
        <taxon>Bacteria</taxon>
        <taxon>Bacillati</taxon>
        <taxon>Actinomycetota</taxon>
        <taxon>Actinomycetes</taxon>
        <taxon>Bifidobacteriales</taxon>
        <taxon>Bifidobacteriaceae</taxon>
        <taxon>Bifidobacterium</taxon>
    </lineage>
</organism>
<protein>
    <recommendedName>
        <fullName evidence="3">ArsR family transcriptional regulator</fullName>
    </recommendedName>
</protein>
<sequence length="76" mass="8544">MMAWVRLADGRPARLTQAQTRILSRLLVCGIVTSNGNRLRTLATLEDLGLVEQTVDDQWELTGHGRTIALELESRR</sequence>
<keyword evidence="2" id="KW-1185">Reference proteome</keyword>
<reference evidence="1 2" key="2">
    <citation type="journal article" date="2021" name="Syst. Appl. Microbiol.">
        <title>Phylogenetic classification of ten novel species belonging to the genus Bifidobacterium comprising B. phasiani sp. nov., B. pongonis sp. nov., B. saguinibicoloris sp. nov., B. colobi sp. nov., B. simiiventris sp. nov., B. santillanense sp. nov., B. miconis sp. nov., B. amazonense sp. nov., B. pluvialisilvae sp. nov., and B. miconisargentati sp. nov.</title>
        <authorList>
            <person name="Lugli G.A."/>
            <person name="Calvete-Torre I."/>
            <person name="Alessandri G."/>
            <person name="Milani C."/>
            <person name="Turroni F."/>
            <person name="Laiolo P."/>
            <person name="Ossiprandi M.C."/>
            <person name="Margolles A."/>
            <person name="Ruiz L."/>
            <person name="Ventura M."/>
        </authorList>
    </citation>
    <scope>NUCLEOTIDE SEQUENCE [LARGE SCALE GENOMIC DNA]</scope>
    <source>
        <strain evidence="1 2">MA1</strain>
    </source>
</reference>
<evidence type="ECO:0008006" key="3">
    <source>
        <dbReference type="Google" id="ProtNLM"/>
    </source>
</evidence>
<gene>
    <name evidence="1" type="ORF">JS533_001555</name>
</gene>